<accession>A0AAJ0D1I7</accession>
<name>A0AAJ0D1I7_9HYPO</name>
<organism evidence="1 2">
    <name type="scientific">Conoideocrella luteorostrata</name>
    <dbReference type="NCBI Taxonomy" id="1105319"/>
    <lineage>
        <taxon>Eukaryota</taxon>
        <taxon>Fungi</taxon>
        <taxon>Dikarya</taxon>
        <taxon>Ascomycota</taxon>
        <taxon>Pezizomycotina</taxon>
        <taxon>Sordariomycetes</taxon>
        <taxon>Hypocreomycetidae</taxon>
        <taxon>Hypocreales</taxon>
        <taxon>Clavicipitaceae</taxon>
        <taxon>Conoideocrella</taxon>
    </lineage>
</organism>
<dbReference type="AlphaFoldDB" id="A0AAJ0D1I7"/>
<protein>
    <submittedName>
        <fullName evidence="1">Uncharacterized protein</fullName>
    </submittedName>
</protein>
<evidence type="ECO:0000313" key="1">
    <source>
        <dbReference type="EMBL" id="KAK2617036.1"/>
    </source>
</evidence>
<comment type="caution">
    <text evidence="1">The sequence shown here is derived from an EMBL/GenBank/DDBJ whole genome shotgun (WGS) entry which is preliminary data.</text>
</comment>
<reference evidence="1" key="1">
    <citation type="submission" date="2023-06" db="EMBL/GenBank/DDBJ databases">
        <title>Conoideocrella luteorostrata (Hypocreales: Clavicipitaceae), a potential biocontrol fungus for elongate hemlock scale in United States Christmas tree production areas.</title>
        <authorList>
            <person name="Barrett H."/>
            <person name="Lovett B."/>
            <person name="Macias A.M."/>
            <person name="Stajich J.E."/>
            <person name="Kasson M.T."/>
        </authorList>
    </citation>
    <scope>NUCLEOTIDE SEQUENCE</scope>
    <source>
        <strain evidence="1">ARSEF 14590</strain>
    </source>
</reference>
<dbReference type="EMBL" id="JASWJB010000001">
    <property type="protein sequence ID" value="KAK2617036.1"/>
    <property type="molecule type" value="Genomic_DNA"/>
</dbReference>
<gene>
    <name evidence="1" type="ORF">QQS21_000130</name>
</gene>
<keyword evidence="2" id="KW-1185">Reference proteome</keyword>
<evidence type="ECO:0000313" key="2">
    <source>
        <dbReference type="Proteomes" id="UP001251528"/>
    </source>
</evidence>
<dbReference type="Proteomes" id="UP001251528">
    <property type="component" value="Unassembled WGS sequence"/>
</dbReference>
<sequence>MGTFVTQVASAHLAAYVSAIDDRESRGGADFLVAQAEVYDRVLQDFFDVECNCPCRTERGEPENTHTVQERVTKLQQTLPALSAVFGHKGSYEPGTHFPNWPSFLTRQPTEPLSLRKRQAALQRPITLTRLWDVDSIWLGATDLAAIRAPRATFE</sequence>
<proteinExistence type="predicted"/>